<evidence type="ECO:0000256" key="1">
    <source>
        <dbReference type="SAM" id="MobiDB-lite"/>
    </source>
</evidence>
<feature type="transmembrane region" description="Helical" evidence="2">
    <location>
        <begin position="6"/>
        <end position="26"/>
    </location>
</feature>
<organism evidence="3 4">
    <name type="scientific">Zhongshania guokunii</name>
    <dbReference type="NCBI Taxonomy" id="641783"/>
    <lineage>
        <taxon>Bacteria</taxon>
        <taxon>Pseudomonadati</taxon>
        <taxon>Pseudomonadota</taxon>
        <taxon>Gammaproteobacteria</taxon>
        <taxon>Cellvibrionales</taxon>
        <taxon>Spongiibacteraceae</taxon>
        <taxon>Zhongshania</taxon>
    </lineage>
</organism>
<gene>
    <name evidence="3" type="ORF">AB4876_17720</name>
</gene>
<feature type="compositionally biased region" description="Basic and acidic residues" evidence="1">
    <location>
        <begin position="97"/>
        <end position="106"/>
    </location>
</feature>
<comment type="caution">
    <text evidence="3">The sequence shown here is derived from an EMBL/GenBank/DDBJ whole genome shotgun (WGS) entry which is preliminary data.</text>
</comment>
<keyword evidence="2" id="KW-0472">Membrane</keyword>
<keyword evidence="4" id="KW-1185">Reference proteome</keyword>
<evidence type="ECO:0000256" key="2">
    <source>
        <dbReference type="SAM" id="Phobius"/>
    </source>
</evidence>
<feature type="region of interest" description="Disordered" evidence="1">
    <location>
        <begin position="97"/>
        <end position="131"/>
    </location>
</feature>
<keyword evidence="2" id="KW-0812">Transmembrane</keyword>
<feature type="compositionally biased region" description="Low complexity" evidence="1">
    <location>
        <begin position="110"/>
        <end position="123"/>
    </location>
</feature>
<sequence>MKLSSGVVLAGVIVLVLMIFEVWQYFDAKAYRETMNEQLLQLSVRVDGIDERVQLARQELKKMEESSLGGLIENANDALINGWSAMLDTVEKELQRAKEGFDKQGQKQDPGSAPAQQPSNAAPDNTGAGVL</sequence>
<reference evidence="3 4" key="1">
    <citation type="journal article" date="2011" name="Int. J. Syst. Evol. Microbiol.">
        <title>Zhongshania antarctica gen. nov., sp. nov. and Zhongshania guokunii sp. nov., gammaproteobacteria respectively isolated from coastal attached (fast) ice and surface seawater of the Antarctic.</title>
        <authorList>
            <person name="Li H.J."/>
            <person name="Zhang X.Y."/>
            <person name="Chen C.X."/>
            <person name="Zhang Y.J."/>
            <person name="Gao Z.M."/>
            <person name="Yu Y."/>
            <person name="Chen X.L."/>
            <person name="Chen B."/>
            <person name="Zhang Y.Z."/>
        </authorList>
    </citation>
    <scope>NUCLEOTIDE SEQUENCE [LARGE SCALE GENOMIC DNA]</scope>
    <source>
        <strain evidence="3 4">ZS6-22T</strain>
    </source>
</reference>
<accession>A0ABV3UA38</accession>
<keyword evidence="2" id="KW-1133">Transmembrane helix</keyword>
<dbReference type="EMBL" id="JBFRYA010000022">
    <property type="protein sequence ID" value="MEX1670761.1"/>
    <property type="molecule type" value="Genomic_DNA"/>
</dbReference>
<evidence type="ECO:0000313" key="4">
    <source>
        <dbReference type="Proteomes" id="UP001557485"/>
    </source>
</evidence>
<dbReference type="RefSeq" id="WP_368383068.1">
    <property type="nucleotide sequence ID" value="NZ_JBFRYA010000022.1"/>
</dbReference>
<name>A0ABV3UA38_9GAMM</name>
<proteinExistence type="predicted"/>
<evidence type="ECO:0000313" key="3">
    <source>
        <dbReference type="EMBL" id="MEX1670761.1"/>
    </source>
</evidence>
<protein>
    <submittedName>
        <fullName evidence="3">Uncharacterized protein</fullName>
    </submittedName>
</protein>
<dbReference type="Proteomes" id="UP001557485">
    <property type="component" value="Unassembled WGS sequence"/>
</dbReference>